<evidence type="ECO:0000313" key="2">
    <source>
        <dbReference type="EMBL" id="MBE1610996.1"/>
    </source>
</evidence>
<name>A0A927RNC4_9ACTN</name>
<gene>
    <name evidence="2" type="ORF">HEB94_007844</name>
</gene>
<dbReference type="AlphaFoldDB" id="A0A927RNC4"/>
<evidence type="ECO:0000313" key="3">
    <source>
        <dbReference type="Proteomes" id="UP000638648"/>
    </source>
</evidence>
<organism evidence="2 3">
    <name type="scientific">Actinopolymorpha pittospori</name>
    <dbReference type="NCBI Taxonomy" id="648752"/>
    <lineage>
        <taxon>Bacteria</taxon>
        <taxon>Bacillati</taxon>
        <taxon>Actinomycetota</taxon>
        <taxon>Actinomycetes</taxon>
        <taxon>Propionibacteriales</taxon>
        <taxon>Actinopolymorphaceae</taxon>
        <taxon>Actinopolymorpha</taxon>
    </lineage>
</organism>
<protein>
    <submittedName>
        <fullName evidence="2">Uncharacterized protein</fullName>
    </submittedName>
</protein>
<accession>A0A927RNC4</accession>
<reference evidence="2" key="1">
    <citation type="submission" date="2020-10" db="EMBL/GenBank/DDBJ databases">
        <title>Sequencing the genomes of 1000 actinobacteria strains.</title>
        <authorList>
            <person name="Klenk H.-P."/>
        </authorList>
    </citation>
    <scope>NUCLEOTIDE SEQUENCE</scope>
    <source>
        <strain evidence="2">DSM 45354</strain>
    </source>
</reference>
<dbReference type="EMBL" id="JADBEM010000001">
    <property type="protein sequence ID" value="MBE1610996.1"/>
    <property type="molecule type" value="Genomic_DNA"/>
</dbReference>
<dbReference type="Proteomes" id="UP000638648">
    <property type="component" value="Unassembled WGS sequence"/>
</dbReference>
<sequence>MVLTAAAFLVSACGGGDEEPARPKASVTPHKAASPRPVLTPTPGGPTTPANYRESCSLQPQICRARPGAVPVQLRRPLHFPSTGQKCPVTGGRRLPDGLPFGGVAVGSGPVRGVLLQHDAKAAVAGTLQLEVQPRQGWYGGKTLWFSAPSYTGPVLLRGTRLDQPGEVAFGAGRPHALAVQIPPGRGVNVVDGYRAWTGLTWFREPGCYGIQVDGTTFSTSIVIQVQFRP</sequence>
<feature type="region of interest" description="Disordered" evidence="1">
    <location>
        <begin position="14"/>
        <end position="52"/>
    </location>
</feature>
<comment type="caution">
    <text evidence="2">The sequence shown here is derived from an EMBL/GenBank/DDBJ whole genome shotgun (WGS) entry which is preliminary data.</text>
</comment>
<evidence type="ECO:0000256" key="1">
    <source>
        <dbReference type="SAM" id="MobiDB-lite"/>
    </source>
</evidence>
<proteinExistence type="predicted"/>
<dbReference type="RefSeq" id="WP_192754279.1">
    <property type="nucleotide sequence ID" value="NZ_BAABJL010000042.1"/>
</dbReference>
<keyword evidence="3" id="KW-1185">Reference proteome</keyword>